<gene>
    <name evidence="1" type="ORF">SAMN06265173_1212</name>
</gene>
<dbReference type="AlphaFoldDB" id="A0A521EZ26"/>
<dbReference type="EMBL" id="FXTO01000021">
    <property type="protein sequence ID" value="SMO88420.1"/>
    <property type="molecule type" value="Genomic_DNA"/>
</dbReference>
<protein>
    <recommendedName>
        <fullName evidence="3">DUF2783 domain-containing protein</fullName>
    </recommendedName>
</protein>
<evidence type="ECO:0000313" key="2">
    <source>
        <dbReference type="Proteomes" id="UP000316030"/>
    </source>
</evidence>
<reference evidence="1 2" key="1">
    <citation type="submission" date="2017-05" db="EMBL/GenBank/DDBJ databases">
        <authorList>
            <person name="Varghese N."/>
            <person name="Submissions S."/>
        </authorList>
    </citation>
    <scope>NUCLEOTIDE SEQUENCE [LARGE SCALE GENOMIC DNA]</scope>
    <source>
        <strain evidence="1 2">DSM 29506</strain>
    </source>
</reference>
<dbReference type="Proteomes" id="UP000316030">
    <property type="component" value="Unassembled WGS sequence"/>
</dbReference>
<name>A0A521EZ26_9RHOB</name>
<dbReference type="RefSeq" id="WP_142494116.1">
    <property type="nucleotide sequence ID" value="NZ_FXTO01000021.1"/>
</dbReference>
<sequence length="57" mass="5974">MTHQDLETVYEALATGIDAVGPEQAQVYLAKIALALADALNDPPATLAIIAECQAHI</sequence>
<proteinExistence type="predicted"/>
<evidence type="ECO:0000313" key="1">
    <source>
        <dbReference type="EMBL" id="SMO88420.1"/>
    </source>
</evidence>
<evidence type="ECO:0008006" key="3">
    <source>
        <dbReference type="Google" id="ProtNLM"/>
    </source>
</evidence>
<organism evidence="1 2">
    <name type="scientific">Thalassovita litoralis</name>
    <dbReference type="NCBI Taxonomy" id="1010611"/>
    <lineage>
        <taxon>Bacteria</taxon>
        <taxon>Pseudomonadati</taxon>
        <taxon>Pseudomonadota</taxon>
        <taxon>Alphaproteobacteria</taxon>
        <taxon>Rhodobacterales</taxon>
        <taxon>Roseobacteraceae</taxon>
        <taxon>Thalassovita</taxon>
    </lineage>
</organism>
<accession>A0A521EZ26</accession>
<keyword evidence="2" id="KW-1185">Reference proteome</keyword>